<gene>
    <name evidence="2" type="ORF">V474_04750</name>
</gene>
<dbReference type="GO" id="GO:0016799">
    <property type="term" value="F:hydrolase activity, hydrolyzing N-glycosyl compounds"/>
    <property type="evidence" value="ECO:0007669"/>
    <property type="project" value="InterPro"/>
</dbReference>
<proteinExistence type="predicted"/>
<feature type="domain" description="Cellulose-binding Sde182 nucleoside hydrolase-like" evidence="1">
    <location>
        <begin position="14"/>
        <end position="52"/>
    </location>
</feature>
<dbReference type="InterPro" id="IPR011483">
    <property type="entry name" value="Sde182_NH-like"/>
</dbReference>
<accession>A0A0J7XGK9</accession>
<evidence type="ECO:0000259" key="1">
    <source>
        <dbReference type="Pfam" id="PF07632"/>
    </source>
</evidence>
<dbReference type="Pfam" id="PF07632">
    <property type="entry name" value="Sde182_NH-like"/>
    <property type="match status" value="1"/>
</dbReference>
<dbReference type="Gene3D" id="3.90.245.10">
    <property type="entry name" value="Ribonucleoside hydrolase-like"/>
    <property type="match status" value="1"/>
</dbReference>
<dbReference type="RefSeq" id="WP_169795123.1">
    <property type="nucleotide sequence ID" value="NZ_KQ130459.1"/>
</dbReference>
<evidence type="ECO:0000313" key="3">
    <source>
        <dbReference type="Proteomes" id="UP000052268"/>
    </source>
</evidence>
<organism evidence="2 3">
    <name type="scientific">Novosphingobium barchaimii LL02</name>
    <dbReference type="NCBI Taxonomy" id="1114963"/>
    <lineage>
        <taxon>Bacteria</taxon>
        <taxon>Pseudomonadati</taxon>
        <taxon>Pseudomonadota</taxon>
        <taxon>Alphaproteobacteria</taxon>
        <taxon>Sphingomonadales</taxon>
        <taxon>Sphingomonadaceae</taxon>
        <taxon>Novosphingobium</taxon>
    </lineage>
</organism>
<evidence type="ECO:0000313" key="2">
    <source>
        <dbReference type="EMBL" id="KMS51176.1"/>
    </source>
</evidence>
<dbReference type="AlphaFoldDB" id="A0A0J7XGK9"/>
<dbReference type="EMBL" id="JACU01000013">
    <property type="protein sequence ID" value="KMS51176.1"/>
    <property type="molecule type" value="Genomic_DNA"/>
</dbReference>
<name>A0A0J7XGK9_9SPHN</name>
<protein>
    <recommendedName>
        <fullName evidence="1">Cellulose-binding Sde182 nucleoside hydrolase-like domain-containing protein</fullName>
    </recommendedName>
</protein>
<dbReference type="PATRIC" id="fig|1114963.3.peg.4588"/>
<dbReference type="InterPro" id="IPR036452">
    <property type="entry name" value="Ribo_hydro-like"/>
</dbReference>
<reference evidence="2 3" key="1">
    <citation type="journal article" date="2015" name="G3 (Bethesda)">
        <title>Insights into Ongoing Evolution of the Hexachlorocyclohexane Catabolic Pathway from Comparative Genomics of Ten Sphingomonadaceae Strains.</title>
        <authorList>
            <person name="Pearce S.L."/>
            <person name="Oakeshott J.G."/>
            <person name="Pandey G."/>
        </authorList>
    </citation>
    <scope>NUCLEOTIDE SEQUENCE [LARGE SCALE GENOMIC DNA]</scope>
    <source>
        <strain evidence="2 3">LL02</strain>
    </source>
</reference>
<comment type="caution">
    <text evidence="2">The sequence shown here is derived from an EMBL/GenBank/DDBJ whole genome shotgun (WGS) entry which is preliminary data.</text>
</comment>
<keyword evidence="3" id="KW-1185">Reference proteome</keyword>
<sequence length="53" mass="5821">MPADHLDTAEGKHRLFVLSDIGNEPDDQMSLVSLRLYPNEINIEGLVAIASTL</sequence>
<dbReference type="Proteomes" id="UP000052268">
    <property type="component" value="Unassembled WGS sequence"/>
</dbReference>